<dbReference type="RefSeq" id="XP_022985153.1">
    <property type="nucleotide sequence ID" value="XM_023129385.1"/>
</dbReference>
<proteinExistence type="predicted"/>
<protein>
    <submittedName>
        <fullName evidence="2 3">Uncharacterized protein LOC111483242</fullName>
    </submittedName>
</protein>
<dbReference type="Proteomes" id="UP000504608">
    <property type="component" value="Unplaced"/>
</dbReference>
<evidence type="ECO:0000313" key="2">
    <source>
        <dbReference type="RefSeq" id="XP_022985153.1"/>
    </source>
</evidence>
<organism evidence="1 2">
    <name type="scientific">Cucurbita maxima</name>
    <name type="common">Pumpkin</name>
    <name type="synonym">Winter squash</name>
    <dbReference type="NCBI Taxonomy" id="3661"/>
    <lineage>
        <taxon>Eukaryota</taxon>
        <taxon>Viridiplantae</taxon>
        <taxon>Streptophyta</taxon>
        <taxon>Embryophyta</taxon>
        <taxon>Tracheophyta</taxon>
        <taxon>Spermatophyta</taxon>
        <taxon>Magnoliopsida</taxon>
        <taxon>eudicotyledons</taxon>
        <taxon>Gunneridae</taxon>
        <taxon>Pentapetalae</taxon>
        <taxon>rosids</taxon>
        <taxon>fabids</taxon>
        <taxon>Cucurbitales</taxon>
        <taxon>Cucurbitaceae</taxon>
        <taxon>Cucurbiteae</taxon>
        <taxon>Cucurbita</taxon>
    </lineage>
</organism>
<reference evidence="2 3" key="1">
    <citation type="submission" date="2025-04" db="UniProtKB">
        <authorList>
            <consortium name="RefSeq"/>
        </authorList>
    </citation>
    <scope>IDENTIFICATION</scope>
    <source>
        <tissue evidence="2 3">Young leaves</tissue>
    </source>
</reference>
<sequence>MAYQYKLEKFKDYLVFGIAWFHSRLQLPSSKDWTQISPCDRRVCVYKIISCLVLHGSTPGGSCHLTKIGPRYRPVTEESVFYRIISCLVLNGFTLKNHDGSQMLSFGFQQREAFQSQASSSSFCYILLQAAAAI</sequence>
<dbReference type="RefSeq" id="XP_022985154.1">
    <property type="nucleotide sequence ID" value="XM_023129386.1"/>
</dbReference>
<accession>A0A6J1JCR7</accession>
<keyword evidence="1" id="KW-1185">Reference proteome</keyword>
<dbReference type="KEGG" id="cmax:111483242"/>
<dbReference type="GeneID" id="111483242"/>
<name>A0A6J1JCR7_CUCMA</name>
<evidence type="ECO:0000313" key="1">
    <source>
        <dbReference type="Proteomes" id="UP000504608"/>
    </source>
</evidence>
<evidence type="ECO:0000313" key="3">
    <source>
        <dbReference type="RefSeq" id="XP_022985154.1"/>
    </source>
</evidence>
<gene>
    <name evidence="2 3" type="primary">LOC111483242</name>
</gene>
<dbReference type="AlphaFoldDB" id="A0A6J1JCR7"/>